<reference evidence="1" key="1">
    <citation type="submission" date="2022-06" db="EMBL/GenBank/DDBJ databases">
        <title>Uncovering the hologenomic basis of an extraordinary plant invasion.</title>
        <authorList>
            <person name="Bieker V.C."/>
            <person name="Martin M.D."/>
            <person name="Gilbert T."/>
            <person name="Hodgins K."/>
            <person name="Battlay P."/>
            <person name="Petersen B."/>
            <person name="Wilson J."/>
        </authorList>
    </citation>
    <scope>NUCLEOTIDE SEQUENCE</scope>
    <source>
        <strain evidence="1">AA19_3_7</strain>
        <tissue evidence="1">Leaf</tissue>
    </source>
</reference>
<keyword evidence="2" id="KW-1185">Reference proteome</keyword>
<name>A0AAD5CPP0_AMBAR</name>
<dbReference type="AlphaFoldDB" id="A0AAD5CPP0"/>
<sequence length="178" mass="20881">YLYPVDYYLNPPNHPPVEAGGHVVPVQPDNNLPQPLRQDHLVVNNHLEQAREADAEDMLSPFKILHPEVNNYQEQYSQTQRLGEEVNDNDDFNWNMAYDLIYPEENNETVQRVVIEECYEQSDDDYTQPAHYTPEWAKGYESDPGAEYADWTYGAAARDMEWEWERHDPWDDECGTDS</sequence>
<protein>
    <submittedName>
        <fullName evidence="1">Uncharacterized protein</fullName>
    </submittedName>
</protein>
<gene>
    <name evidence="1" type="ORF">M8C21_011024</name>
</gene>
<comment type="caution">
    <text evidence="1">The sequence shown here is derived from an EMBL/GenBank/DDBJ whole genome shotgun (WGS) entry which is preliminary data.</text>
</comment>
<feature type="non-terminal residue" evidence="1">
    <location>
        <position position="1"/>
    </location>
</feature>
<accession>A0AAD5CPP0</accession>
<evidence type="ECO:0000313" key="2">
    <source>
        <dbReference type="Proteomes" id="UP001206925"/>
    </source>
</evidence>
<feature type="non-terminal residue" evidence="1">
    <location>
        <position position="178"/>
    </location>
</feature>
<proteinExistence type="predicted"/>
<dbReference type="EMBL" id="JAMZMK010007159">
    <property type="protein sequence ID" value="KAI7745682.1"/>
    <property type="molecule type" value="Genomic_DNA"/>
</dbReference>
<dbReference type="Proteomes" id="UP001206925">
    <property type="component" value="Unassembled WGS sequence"/>
</dbReference>
<organism evidence="1 2">
    <name type="scientific">Ambrosia artemisiifolia</name>
    <name type="common">Common ragweed</name>
    <dbReference type="NCBI Taxonomy" id="4212"/>
    <lineage>
        <taxon>Eukaryota</taxon>
        <taxon>Viridiplantae</taxon>
        <taxon>Streptophyta</taxon>
        <taxon>Embryophyta</taxon>
        <taxon>Tracheophyta</taxon>
        <taxon>Spermatophyta</taxon>
        <taxon>Magnoliopsida</taxon>
        <taxon>eudicotyledons</taxon>
        <taxon>Gunneridae</taxon>
        <taxon>Pentapetalae</taxon>
        <taxon>asterids</taxon>
        <taxon>campanulids</taxon>
        <taxon>Asterales</taxon>
        <taxon>Asteraceae</taxon>
        <taxon>Asteroideae</taxon>
        <taxon>Heliantheae alliance</taxon>
        <taxon>Heliantheae</taxon>
        <taxon>Ambrosia</taxon>
    </lineage>
</organism>
<evidence type="ECO:0000313" key="1">
    <source>
        <dbReference type="EMBL" id="KAI7745682.1"/>
    </source>
</evidence>